<dbReference type="EMBL" id="JACVDA010000020">
    <property type="protein sequence ID" value="MBK1469015.1"/>
    <property type="molecule type" value="Genomic_DNA"/>
</dbReference>
<comment type="caution">
    <text evidence="1">The sequence shown here is derived from an EMBL/GenBank/DDBJ whole genome shotgun (WGS) entry which is preliminary data.</text>
</comment>
<proteinExistence type="predicted"/>
<protein>
    <submittedName>
        <fullName evidence="1">Uncharacterized protein</fullName>
    </submittedName>
</protein>
<dbReference type="Proteomes" id="UP000823123">
    <property type="component" value="Unassembled WGS sequence"/>
</dbReference>
<gene>
    <name evidence="1" type="ORF">IBJ83_06770</name>
</gene>
<evidence type="ECO:0000313" key="2">
    <source>
        <dbReference type="Proteomes" id="UP000823123"/>
    </source>
</evidence>
<keyword evidence="2" id="KW-1185">Reference proteome</keyword>
<evidence type="ECO:0000313" key="1">
    <source>
        <dbReference type="EMBL" id="MBK1469015.1"/>
    </source>
</evidence>
<name>A0ABS1CAB6_9FIRM</name>
<sequence>MKESVKVRFAIDNVLYAKSGERFSTFVIAVAKNKVIYVPDFKCEFGVLRDEHSWTYCLNAEIERKYFKTYNSNSQKFENLFFEENDITFEDLEVLAEKQLNSECAFKKHSFMKMYEKCNVKIY</sequence>
<reference evidence="1 2" key="1">
    <citation type="submission" date="2020-09" db="EMBL/GenBank/DDBJ databases">
        <title>Parvimonas S3374 sp. nov.</title>
        <authorList>
            <person name="Buhl M."/>
        </authorList>
    </citation>
    <scope>NUCLEOTIDE SEQUENCE [LARGE SCALE GENOMIC DNA]</scope>
    <source>
        <strain evidence="1 2">S3374</strain>
    </source>
</reference>
<organism evidence="1 2">
    <name type="scientific">Parvimonas parva</name>
    <dbReference type="NCBI Taxonomy" id="2769485"/>
    <lineage>
        <taxon>Bacteria</taxon>
        <taxon>Bacillati</taxon>
        <taxon>Bacillota</taxon>
        <taxon>Tissierellia</taxon>
        <taxon>Tissierellales</taxon>
        <taxon>Peptoniphilaceae</taxon>
        <taxon>Parvimonas</taxon>
    </lineage>
</organism>
<accession>A0ABS1CAB6</accession>
<dbReference type="RefSeq" id="WP_201275871.1">
    <property type="nucleotide sequence ID" value="NZ_JACVDA010000020.1"/>
</dbReference>